<evidence type="ECO:0000256" key="3">
    <source>
        <dbReference type="PROSITE-ProRule" id="PRU00221"/>
    </source>
</evidence>
<keyword evidence="2" id="KW-0677">Repeat</keyword>
<dbReference type="PROSITE" id="PS50082">
    <property type="entry name" value="WD_REPEATS_2"/>
    <property type="match status" value="3"/>
</dbReference>
<feature type="repeat" description="WD" evidence="3">
    <location>
        <begin position="147"/>
        <end position="181"/>
    </location>
</feature>
<dbReference type="SMART" id="SM00320">
    <property type="entry name" value="WD40"/>
    <property type="match status" value="5"/>
</dbReference>
<dbReference type="Proteomes" id="UP001373714">
    <property type="component" value="Unassembled WGS sequence"/>
</dbReference>
<keyword evidence="5" id="KW-1185">Reference proteome</keyword>
<gene>
    <name evidence="4" type="ORF">TWF730_002079</name>
</gene>
<dbReference type="InterPro" id="IPR001680">
    <property type="entry name" value="WD40_rpt"/>
</dbReference>
<feature type="repeat" description="WD" evidence="3">
    <location>
        <begin position="55"/>
        <end position="93"/>
    </location>
</feature>
<dbReference type="InterPro" id="IPR036322">
    <property type="entry name" value="WD40_repeat_dom_sf"/>
</dbReference>
<dbReference type="PROSITE" id="PS50294">
    <property type="entry name" value="WD_REPEATS_REGION"/>
    <property type="match status" value="2"/>
</dbReference>
<name>A0AAV9UGX9_9PEZI</name>
<dbReference type="Gene3D" id="2.130.10.10">
    <property type="entry name" value="YVTN repeat-like/Quinoprotein amine dehydrogenase"/>
    <property type="match status" value="2"/>
</dbReference>
<feature type="repeat" description="WD" evidence="3">
    <location>
        <begin position="302"/>
        <end position="338"/>
    </location>
</feature>
<dbReference type="Pfam" id="PF00400">
    <property type="entry name" value="WD40"/>
    <property type="match status" value="3"/>
</dbReference>
<evidence type="ECO:0000313" key="5">
    <source>
        <dbReference type="Proteomes" id="UP001373714"/>
    </source>
</evidence>
<accession>A0AAV9UGX9</accession>
<sequence>MIPFTPTLSSPISSPAGTYHYSLSRLGPHLAVTSSDDHIRLLDPSNLSVLTSTTTQSHPEGVTSLTSLDENDPNILFTAGRDGVAKLWDLRQGLGSAAKVFRKNGDPILSMAVCKDRGLLAVGTELTGTSAEVVVWDLEGREKMSYVESHNDDVTQLAFHPTTASLLLSGSTDGLINIYDMTITEEDDALHQVINHGSSIHHAGFLNDTTIYGLSHDENLSVYKLADPNEEVEEPRPVVFGDVRSRLGCDYAVGMLLRGRESAGTGILVVGSHAEGWIDLHSLKVDGTGTWALGGEDVVRLVGGHRGEVVRCLYLDDASATVFTGGEDGLIKAWRPSS</sequence>
<reference evidence="4 5" key="1">
    <citation type="submission" date="2019-10" db="EMBL/GenBank/DDBJ databases">
        <authorList>
            <person name="Palmer J.M."/>
        </authorList>
    </citation>
    <scope>NUCLEOTIDE SEQUENCE [LARGE SCALE GENOMIC DNA]</scope>
    <source>
        <strain evidence="4 5">TWF730</strain>
    </source>
</reference>
<evidence type="ECO:0000256" key="1">
    <source>
        <dbReference type="ARBA" id="ARBA00022574"/>
    </source>
</evidence>
<proteinExistence type="predicted"/>
<keyword evidence="1 3" id="KW-0853">WD repeat</keyword>
<dbReference type="EMBL" id="JAVHNS010000011">
    <property type="protein sequence ID" value="KAK6340316.1"/>
    <property type="molecule type" value="Genomic_DNA"/>
</dbReference>
<dbReference type="SUPFAM" id="SSF50978">
    <property type="entry name" value="WD40 repeat-like"/>
    <property type="match status" value="1"/>
</dbReference>
<evidence type="ECO:0008006" key="6">
    <source>
        <dbReference type="Google" id="ProtNLM"/>
    </source>
</evidence>
<dbReference type="InterPro" id="IPR019775">
    <property type="entry name" value="WD40_repeat_CS"/>
</dbReference>
<dbReference type="PANTHER" id="PTHR22889">
    <property type="entry name" value="WD REPEAT-CONTAINING PROTEIN 89"/>
    <property type="match status" value="1"/>
</dbReference>
<dbReference type="PANTHER" id="PTHR22889:SF0">
    <property type="entry name" value="WD REPEAT-CONTAINING PROTEIN 89"/>
    <property type="match status" value="1"/>
</dbReference>
<evidence type="ECO:0000313" key="4">
    <source>
        <dbReference type="EMBL" id="KAK6340316.1"/>
    </source>
</evidence>
<dbReference type="InterPro" id="IPR015943">
    <property type="entry name" value="WD40/YVTN_repeat-like_dom_sf"/>
</dbReference>
<comment type="caution">
    <text evidence="4">The sequence shown here is derived from an EMBL/GenBank/DDBJ whole genome shotgun (WGS) entry which is preliminary data.</text>
</comment>
<organism evidence="4 5">
    <name type="scientific">Orbilia blumenaviensis</name>
    <dbReference type="NCBI Taxonomy" id="1796055"/>
    <lineage>
        <taxon>Eukaryota</taxon>
        <taxon>Fungi</taxon>
        <taxon>Dikarya</taxon>
        <taxon>Ascomycota</taxon>
        <taxon>Pezizomycotina</taxon>
        <taxon>Orbiliomycetes</taxon>
        <taxon>Orbiliales</taxon>
        <taxon>Orbiliaceae</taxon>
        <taxon>Orbilia</taxon>
    </lineage>
</organism>
<protein>
    <recommendedName>
        <fullName evidence="6">WD40 repeat-like protein</fullName>
    </recommendedName>
</protein>
<dbReference type="PROSITE" id="PS00678">
    <property type="entry name" value="WD_REPEATS_1"/>
    <property type="match status" value="1"/>
</dbReference>
<dbReference type="AlphaFoldDB" id="A0AAV9UGX9"/>
<evidence type="ECO:0000256" key="2">
    <source>
        <dbReference type="ARBA" id="ARBA00022737"/>
    </source>
</evidence>
<dbReference type="InterPro" id="IPR039328">
    <property type="entry name" value="WDR89"/>
</dbReference>